<keyword evidence="1" id="KW-0732">Signal</keyword>
<reference evidence="4 5" key="1">
    <citation type="submission" date="2024-02" db="EMBL/GenBank/DDBJ databases">
        <title>A Gaetbulibacter species isolated from tidal flats and genomic insights of their niches.</title>
        <authorList>
            <person name="Ye Y."/>
        </authorList>
    </citation>
    <scope>NUCLEOTIDE SEQUENCE [LARGE SCALE GENOMIC DNA]</scope>
    <source>
        <strain evidence="4 5">KYW382</strain>
    </source>
</reference>
<sequence length="653" mass="75601">MKTFYFSLSLLLISFLVMGQTPEEFNYRVSLSDINLTHYEKDSTANALVLFESGKSYVDNKEYDLNTEVKYKIKIFNKEGFDEANVQVLLYKGDSRHYEKIKDITATTYNLENGKVEKYQLDKNDIFKEEYDEKRTLVKFTLPHIKEGSVITYSYKVISPYFFNYYPWNFQGDIPKLYSEYQASIPANWEYNIKLTGAQKLLINKSDVEKDCLRYISGASAGCFKAFYAMKDIPAFVDEDYMTSESNYRAGISYELKEFKGFDGTVTKYTKSWDAVDNEVKTDQNIGRQLKKSVDAKDLLSSGILSEPDALKRAKAIYKYVQNNYTWDGHTRIFSETDVKDLVKNRSGNIGSINILLHNLLEEADITVKPVLVSTRQNGFPTKLYPVLSDFNYIIIQATINGKNYLLDASDKFNAFGYLPFRCLNQYGRLMDFDHGSQWIDLNPKSTSVMMYQVDVDFDDDLGFVGEVSGKSKGYLAMNLSESYYPNPDQYVEKLQNTSPFIEIYDYEVPDQNESDDTFEESFKVEYNPENTGDLVYINPFIIRWWNENPFKLQERSYPIDFGYKKSFMYIYKLNLGEAYTVESNLKETIVTLPNNAGRLALSSKVLGNTINLTMRVDFKESLYAPEFYPYLKKFLSKIVDIQKNSVLVLKKV</sequence>
<dbReference type="RefSeq" id="WP_344742192.1">
    <property type="nucleotide sequence ID" value="NZ_BAABAY010000007.1"/>
</dbReference>
<feature type="domain" description="DUF3857" evidence="3">
    <location>
        <begin position="68"/>
        <end position="197"/>
    </location>
</feature>
<organism evidence="4 5">
    <name type="scientific">Gaetbulibacter aestuarii</name>
    <dbReference type="NCBI Taxonomy" id="1502358"/>
    <lineage>
        <taxon>Bacteria</taxon>
        <taxon>Pseudomonadati</taxon>
        <taxon>Bacteroidota</taxon>
        <taxon>Flavobacteriia</taxon>
        <taxon>Flavobacteriales</taxon>
        <taxon>Flavobacteriaceae</taxon>
        <taxon>Gaetbulibacter</taxon>
    </lineage>
</organism>
<protein>
    <submittedName>
        <fullName evidence="4">DUF3857 domain-containing protein</fullName>
    </submittedName>
</protein>
<evidence type="ECO:0000313" key="4">
    <source>
        <dbReference type="EMBL" id="MFH6773058.1"/>
    </source>
</evidence>
<dbReference type="Pfam" id="PF01841">
    <property type="entry name" value="Transglut_core"/>
    <property type="match status" value="1"/>
</dbReference>
<feature type="chain" id="PRO_5046166694" evidence="1">
    <location>
        <begin position="20"/>
        <end position="653"/>
    </location>
</feature>
<dbReference type="InterPro" id="IPR024618">
    <property type="entry name" value="DUF3857"/>
</dbReference>
<dbReference type="Proteomes" id="UP001610100">
    <property type="component" value="Unassembled WGS sequence"/>
</dbReference>
<evidence type="ECO:0000259" key="2">
    <source>
        <dbReference type="Pfam" id="PF01841"/>
    </source>
</evidence>
<dbReference type="Gene3D" id="3.10.620.30">
    <property type="match status" value="1"/>
</dbReference>
<proteinExistence type="predicted"/>
<feature type="signal peptide" evidence="1">
    <location>
        <begin position="1"/>
        <end position="19"/>
    </location>
</feature>
<dbReference type="InterPro" id="IPR002931">
    <property type="entry name" value="Transglutaminase-like"/>
</dbReference>
<evidence type="ECO:0000256" key="1">
    <source>
        <dbReference type="SAM" id="SignalP"/>
    </source>
</evidence>
<evidence type="ECO:0000259" key="3">
    <source>
        <dbReference type="Pfam" id="PF12969"/>
    </source>
</evidence>
<dbReference type="Pfam" id="PF12969">
    <property type="entry name" value="DUF3857"/>
    <property type="match status" value="1"/>
</dbReference>
<dbReference type="Gene3D" id="2.60.120.1130">
    <property type="match status" value="1"/>
</dbReference>
<evidence type="ECO:0000313" key="5">
    <source>
        <dbReference type="Proteomes" id="UP001610100"/>
    </source>
</evidence>
<comment type="caution">
    <text evidence="4">The sequence shown here is derived from an EMBL/GenBank/DDBJ whole genome shotgun (WGS) entry which is preliminary data.</text>
</comment>
<dbReference type="Gene3D" id="2.60.40.3140">
    <property type="match status" value="1"/>
</dbReference>
<feature type="domain" description="Transglutaminase-like" evidence="2">
    <location>
        <begin position="306"/>
        <end position="377"/>
    </location>
</feature>
<gene>
    <name evidence="4" type="ORF">V8G58_14025</name>
</gene>
<dbReference type="EMBL" id="JBAWKB010000006">
    <property type="protein sequence ID" value="MFH6773058.1"/>
    <property type="molecule type" value="Genomic_DNA"/>
</dbReference>
<name>A0ABW7N1T0_9FLAO</name>
<keyword evidence="5" id="KW-1185">Reference proteome</keyword>
<accession>A0ABW7N1T0</accession>